<comment type="caution">
    <text evidence="3">The sequence shown here is derived from an EMBL/GenBank/DDBJ whole genome shotgun (WGS) entry which is preliminary data.</text>
</comment>
<proteinExistence type="inferred from homology"/>
<keyword evidence="4" id="KW-1185">Reference proteome</keyword>
<protein>
    <recommendedName>
        <fullName evidence="1">Protein FAR1-RELATED SEQUENCE</fullName>
    </recommendedName>
</protein>
<feature type="domain" description="MULE transposase" evidence="2">
    <location>
        <begin position="101"/>
        <end position="191"/>
    </location>
</feature>
<evidence type="ECO:0000313" key="3">
    <source>
        <dbReference type="EMBL" id="KAI5425430.1"/>
    </source>
</evidence>
<dbReference type="Gramene" id="Psat03G0128800-T1">
    <property type="protein sequence ID" value="KAI5425430.1"/>
    <property type="gene ID" value="KIW84_031288"/>
</dbReference>
<dbReference type="PANTHER" id="PTHR31669">
    <property type="entry name" value="PROTEIN FAR1-RELATED SEQUENCE 10-RELATED"/>
    <property type="match status" value="1"/>
</dbReference>
<dbReference type="GO" id="GO:0005634">
    <property type="term" value="C:nucleus"/>
    <property type="evidence" value="ECO:0007669"/>
    <property type="project" value="UniProtKB-SubCell"/>
</dbReference>
<dbReference type="Pfam" id="PF10551">
    <property type="entry name" value="MULE"/>
    <property type="match status" value="1"/>
</dbReference>
<dbReference type="Proteomes" id="UP001058974">
    <property type="component" value="Chromosome 3"/>
</dbReference>
<reference evidence="3 4" key="1">
    <citation type="journal article" date="2022" name="Nat. Genet.">
        <title>Improved pea reference genome and pan-genome highlight genomic features and evolutionary characteristics.</title>
        <authorList>
            <person name="Yang T."/>
            <person name="Liu R."/>
            <person name="Luo Y."/>
            <person name="Hu S."/>
            <person name="Wang D."/>
            <person name="Wang C."/>
            <person name="Pandey M.K."/>
            <person name="Ge S."/>
            <person name="Xu Q."/>
            <person name="Li N."/>
            <person name="Li G."/>
            <person name="Huang Y."/>
            <person name="Saxena R.K."/>
            <person name="Ji Y."/>
            <person name="Li M."/>
            <person name="Yan X."/>
            <person name="He Y."/>
            <person name="Liu Y."/>
            <person name="Wang X."/>
            <person name="Xiang C."/>
            <person name="Varshney R.K."/>
            <person name="Ding H."/>
            <person name="Gao S."/>
            <person name="Zong X."/>
        </authorList>
    </citation>
    <scope>NUCLEOTIDE SEQUENCE [LARGE SCALE GENOMIC DNA]</scope>
    <source>
        <strain evidence="3 4">cv. Zhongwan 6</strain>
    </source>
</reference>
<dbReference type="GO" id="GO:0006355">
    <property type="term" value="P:regulation of DNA-templated transcription"/>
    <property type="evidence" value="ECO:0007669"/>
    <property type="project" value="UniProtKB-UniRule"/>
</dbReference>
<dbReference type="GO" id="GO:0008270">
    <property type="term" value="F:zinc ion binding"/>
    <property type="evidence" value="ECO:0007669"/>
    <property type="project" value="UniProtKB-UniRule"/>
</dbReference>
<comment type="similarity">
    <text evidence="1">Belongs to the FHY3/FAR1 family.</text>
</comment>
<evidence type="ECO:0000259" key="2">
    <source>
        <dbReference type="Pfam" id="PF10551"/>
    </source>
</evidence>
<comment type="subcellular location">
    <subcellularLocation>
        <location evidence="1">Nucleus</location>
    </subcellularLocation>
</comment>
<accession>A0A9D4XUX7</accession>
<name>A0A9D4XUX7_PEA</name>
<dbReference type="InterPro" id="IPR031052">
    <property type="entry name" value="FHY3/FAR1"/>
</dbReference>
<keyword evidence="1" id="KW-0539">Nucleus</keyword>
<dbReference type="PANTHER" id="PTHR31669:SF218">
    <property type="entry name" value="PROTEIN FAR1-RELATED SEQUENCE 3"/>
    <property type="match status" value="1"/>
</dbReference>
<keyword evidence="1" id="KW-0862">Zinc</keyword>
<gene>
    <name evidence="3" type="ORF">KIW84_031288</name>
</gene>
<dbReference type="AlphaFoldDB" id="A0A9D4XUX7"/>
<organism evidence="3 4">
    <name type="scientific">Pisum sativum</name>
    <name type="common">Garden pea</name>
    <name type="synonym">Lathyrus oleraceus</name>
    <dbReference type="NCBI Taxonomy" id="3888"/>
    <lineage>
        <taxon>Eukaryota</taxon>
        <taxon>Viridiplantae</taxon>
        <taxon>Streptophyta</taxon>
        <taxon>Embryophyta</taxon>
        <taxon>Tracheophyta</taxon>
        <taxon>Spermatophyta</taxon>
        <taxon>Magnoliopsida</taxon>
        <taxon>eudicotyledons</taxon>
        <taxon>Gunneridae</taxon>
        <taxon>Pentapetalae</taxon>
        <taxon>rosids</taxon>
        <taxon>fabids</taxon>
        <taxon>Fabales</taxon>
        <taxon>Fabaceae</taxon>
        <taxon>Papilionoideae</taxon>
        <taxon>50 kb inversion clade</taxon>
        <taxon>NPAAA clade</taxon>
        <taxon>Hologalegina</taxon>
        <taxon>IRL clade</taxon>
        <taxon>Fabeae</taxon>
        <taxon>Lathyrus</taxon>
    </lineage>
</organism>
<dbReference type="EMBL" id="JAMSHJ010000003">
    <property type="protein sequence ID" value="KAI5425430.1"/>
    <property type="molecule type" value="Genomic_DNA"/>
</dbReference>
<evidence type="ECO:0000256" key="1">
    <source>
        <dbReference type="RuleBase" id="RU367018"/>
    </source>
</evidence>
<evidence type="ECO:0000313" key="4">
    <source>
        <dbReference type="Proteomes" id="UP001058974"/>
    </source>
</evidence>
<keyword evidence="1" id="KW-0863">Zinc-finger</keyword>
<comment type="function">
    <text evidence="1">Putative transcription activator involved in regulating light control of development.</text>
</comment>
<sequence>MCPPLDYFTTLLMGIVNNVTPPLRNNSKSVTIGDTSNSALRTAQNKPPAVSQSGLPNASEGQKAFYQIQDPGTYTKLVLETAVIKIFSLHVTAYSHFGDAVHLDTTCRANQYRVPFSPFTGVNSHGQLVLFGCALLFDDFKASFLWLFKTFLTTMSDRQPVSIITDQDRAIQAVISHVFPQTRHCINKWRVLREGQENLAHVCLLHPNFQGELYNFINLTETIEEFESSWNSILDKYELRSNDWLQSLYIARAQWAHFNCFHCDKCTYITIPLHLKTVDKNAKSSAGSDDRMAELHSQESLTFRYSNLCQEAIRYAEEGAVTVETYNSAVTGLKEGAKKLLQ</sequence>
<dbReference type="InterPro" id="IPR018289">
    <property type="entry name" value="MULE_transposase_dom"/>
</dbReference>
<keyword evidence="1" id="KW-0479">Metal-binding</keyword>